<sequence length="460" mass="51619">MEVGTVPLYIEPPQAIVPEEVLQALGRARLHLLEQVAHQANSELCQSPFSTLEEDAVSHFLVRLVCCDGASRRWLLDAEEALLRRRLQQASASERLKALRAGVPGAESSGAVSLHFTQLPVSLLAGRRVLLRRGQATVQPEDFPELICGTFRRHLTAALVACAQKGPGVLEAAPPLKRAVEHLRPDVDRLLNLRDSEDSVDLRLSNFEEMLEKSMPPCMQYLVDFQREGKHLKHLGRLQLRPLLREAGLPLAEARRWWQREFLRDAAVTKEDFELEHVYHIEHAYGCMGKGKPAFAWSCRKTWDFPSPRADQAHGCPFKSLDDARLRRLLRGSRGAGTLSEAQVEEALRLREAPDPDGTCQERACAFVFSVRHPGAEIFTPKHPMEFLRRSRRYYGRDMSQEHRDIQPLASANWCGEGTNLAQLTLRDGSAKIVTIQRKTACHLGRQQEQRSGPAAGPSG</sequence>
<protein>
    <recommendedName>
        <fullName evidence="8">DNA primase large subunit C-terminal domain-containing protein</fullName>
    </recommendedName>
</protein>
<keyword evidence="4" id="KW-0235">DNA replication</keyword>
<dbReference type="EMBL" id="CAUJNA010003213">
    <property type="protein sequence ID" value="CAJ1395875.1"/>
    <property type="molecule type" value="Genomic_DNA"/>
</dbReference>
<dbReference type="GO" id="GO:0005658">
    <property type="term" value="C:alpha DNA polymerase:primase complex"/>
    <property type="evidence" value="ECO:0007669"/>
    <property type="project" value="TreeGrafter"/>
</dbReference>
<evidence type="ECO:0000313" key="10">
    <source>
        <dbReference type="Proteomes" id="UP001178507"/>
    </source>
</evidence>
<organism evidence="9 10">
    <name type="scientific">Effrenium voratum</name>
    <dbReference type="NCBI Taxonomy" id="2562239"/>
    <lineage>
        <taxon>Eukaryota</taxon>
        <taxon>Sar</taxon>
        <taxon>Alveolata</taxon>
        <taxon>Dinophyceae</taxon>
        <taxon>Suessiales</taxon>
        <taxon>Symbiodiniaceae</taxon>
        <taxon>Effrenium</taxon>
    </lineage>
</organism>
<evidence type="ECO:0000256" key="5">
    <source>
        <dbReference type="ARBA" id="ARBA00022723"/>
    </source>
</evidence>
<evidence type="ECO:0000256" key="3">
    <source>
        <dbReference type="ARBA" id="ARBA00022515"/>
    </source>
</evidence>
<dbReference type="GO" id="GO:0006270">
    <property type="term" value="P:DNA replication initiation"/>
    <property type="evidence" value="ECO:0007669"/>
    <property type="project" value="TreeGrafter"/>
</dbReference>
<name>A0AA36IXR2_9DINO</name>
<evidence type="ECO:0000256" key="1">
    <source>
        <dbReference type="ARBA" id="ARBA00001966"/>
    </source>
</evidence>
<dbReference type="Gene3D" id="1.20.930.80">
    <property type="match status" value="2"/>
</dbReference>
<dbReference type="GO" id="GO:0046872">
    <property type="term" value="F:metal ion binding"/>
    <property type="evidence" value="ECO:0007669"/>
    <property type="project" value="UniProtKB-KW"/>
</dbReference>
<evidence type="ECO:0000259" key="8">
    <source>
        <dbReference type="Pfam" id="PF04104"/>
    </source>
</evidence>
<keyword evidence="6" id="KW-0408">Iron</keyword>
<accession>A0AA36IXR2</accession>
<evidence type="ECO:0000256" key="6">
    <source>
        <dbReference type="ARBA" id="ARBA00023004"/>
    </source>
</evidence>
<feature type="domain" description="DNA primase large subunit C-terminal" evidence="8">
    <location>
        <begin position="210"/>
        <end position="387"/>
    </location>
</feature>
<dbReference type="InterPro" id="IPR058560">
    <property type="entry name" value="DNA_primase_C"/>
</dbReference>
<comment type="caution">
    <text evidence="9">The sequence shown here is derived from an EMBL/GenBank/DDBJ whole genome shotgun (WGS) entry which is preliminary data.</text>
</comment>
<dbReference type="PANTHER" id="PTHR10537">
    <property type="entry name" value="DNA PRIMASE LARGE SUBUNIT"/>
    <property type="match status" value="1"/>
</dbReference>
<dbReference type="AlphaFoldDB" id="A0AA36IXR2"/>
<proteinExistence type="predicted"/>
<dbReference type="Proteomes" id="UP001178507">
    <property type="component" value="Unassembled WGS sequence"/>
</dbReference>
<keyword evidence="3" id="KW-0639">Primosome</keyword>
<keyword evidence="7" id="KW-0411">Iron-sulfur</keyword>
<evidence type="ECO:0000256" key="2">
    <source>
        <dbReference type="ARBA" id="ARBA00022485"/>
    </source>
</evidence>
<dbReference type="GO" id="GO:0006269">
    <property type="term" value="P:DNA replication, synthesis of primer"/>
    <property type="evidence" value="ECO:0007669"/>
    <property type="project" value="UniProtKB-KW"/>
</dbReference>
<reference evidence="9" key="1">
    <citation type="submission" date="2023-08" db="EMBL/GenBank/DDBJ databases">
        <authorList>
            <person name="Chen Y."/>
            <person name="Shah S."/>
            <person name="Dougan E. K."/>
            <person name="Thang M."/>
            <person name="Chan C."/>
        </authorList>
    </citation>
    <scope>NUCLEOTIDE SEQUENCE</scope>
</reference>
<comment type="cofactor">
    <cofactor evidence="1">
        <name>[4Fe-4S] cluster</name>
        <dbReference type="ChEBI" id="CHEBI:49883"/>
    </cofactor>
</comment>
<dbReference type="Pfam" id="PF26466">
    <property type="entry name" value="DNA_primase_lrg_N"/>
    <property type="match status" value="1"/>
</dbReference>
<evidence type="ECO:0000313" key="9">
    <source>
        <dbReference type="EMBL" id="CAJ1395875.1"/>
    </source>
</evidence>
<keyword evidence="10" id="KW-1185">Reference proteome</keyword>
<evidence type="ECO:0000256" key="4">
    <source>
        <dbReference type="ARBA" id="ARBA00022705"/>
    </source>
</evidence>
<dbReference type="Pfam" id="PF04104">
    <property type="entry name" value="DNA_primase_lrg"/>
    <property type="match status" value="1"/>
</dbReference>
<evidence type="ECO:0000256" key="7">
    <source>
        <dbReference type="ARBA" id="ARBA00023014"/>
    </source>
</evidence>
<dbReference type="InterPro" id="IPR007238">
    <property type="entry name" value="DNA_primase_lsu_euk/arc"/>
</dbReference>
<gene>
    <name evidence="9" type="ORF">EVOR1521_LOCUS20207</name>
</gene>
<dbReference type="GO" id="GO:0051539">
    <property type="term" value="F:4 iron, 4 sulfur cluster binding"/>
    <property type="evidence" value="ECO:0007669"/>
    <property type="project" value="UniProtKB-KW"/>
</dbReference>
<keyword evidence="5" id="KW-0479">Metal-binding</keyword>
<keyword evidence="2" id="KW-0004">4Fe-4S</keyword>
<dbReference type="PANTHER" id="PTHR10537:SF3">
    <property type="entry name" value="DNA PRIMASE LARGE SUBUNIT"/>
    <property type="match status" value="1"/>
</dbReference>